<evidence type="ECO:0000256" key="2">
    <source>
        <dbReference type="ARBA" id="ARBA00022603"/>
    </source>
</evidence>
<feature type="domain" description="Methyltransferase type 11" evidence="4">
    <location>
        <begin position="43"/>
        <end position="144"/>
    </location>
</feature>
<comment type="similarity">
    <text evidence="1">Belongs to the methyltransferase superfamily.</text>
</comment>
<evidence type="ECO:0000256" key="1">
    <source>
        <dbReference type="ARBA" id="ARBA00008361"/>
    </source>
</evidence>
<evidence type="ECO:0000313" key="6">
    <source>
        <dbReference type="Proteomes" id="UP000244309"/>
    </source>
</evidence>
<name>A0A2V1ASG4_9ASCO</name>
<proteinExistence type="inferred from homology"/>
<protein>
    <recommendedName>
        <fullName evidence="4">Methyltransferase type 11 domain-containing protein</fullName>
    </recommendedName>
</protein>
<dbReference type="GeneID" id="37007578"/>
<dbReference type="CDD" id="cd02440">
    <property type="entry name" value="AdoMet_MTases"/>
    <property type="match status" value="1"/>
</dbReference>
<dbReference type="RefSeq" id="XP_025341396.1">
    <property type="nucleotide sequence ID" value="XM_025485931.1"/>
</dbReference>
<dbReference type="AlphaFoldDB" id="A0A2V1ASG4"/>
<dbReference type="PANTHER" id="PTHR44942">
    <property type="entry name" value="METHYLTRANSF_11 DOMAIN-CONTAINING PROTEIN"/>
    <property type="match status" value="1"/>
</dbReference>
<dbReference type="InterPro" id="IPR051052">
    <property type="entry name" value="Diverse_substrate_MTase"/>
</dbReference>
<accession>A0A2V1ASG4</accession>
<dbReference type="GO" id="GO:0008757">
    <property type="term" value="F:S-adenosylmethionine-dependent methyltransferase activity"/>
    <property type="evidence" value="ECO:0007669"/>
    <property type="project" value="InterPro"/>
</dbReference>
<comment type="caution">
    <text evidence="5">The sequence shown here is derived from an EMBL/GenBank/DDBJ whole genome shotgun (WGS) entry which is preliminary data.</text>
</comment>
<dbReference type="InterPro" id="IPR029063">
    <property type="entry name" value="SAM-dependent_MTases_sf"/>
</dbReference>
<dbReference type="EMBL" id="PKFO01000003">
    <property type="protein sequence ID" value="PVH20456.1"/>
    <property type="molecule type" value="Genomic_DNA"/>
</dbReference>
<keyword evidence="6" id="KW-1185">Reference proteome</keyword>
<organism evidence="5 6">
    <name type="scientific">Candidozyma haemuli</name>
    <dbReference type="NCBI Taxonomy" id="45357"/>
    <lineage>
        <taxon>Eukaryota</taxon>
        <taxon>Fungi</taxon>
        <taxon>Dikarya</taxon>
        <taxon>Ascomycota</taxon>
        <taxon>Saccharomycotina</taxon>
        <taxon>Pichiomycetes</taxon>
        <taxon>Metschnikowiaceae</taxon>
        <taxon>Candidozyma</taxon>
    </lineage>
</organism>
<evidence type="ECO:0000259" key="4">
    <source>
        <dbReference type="Pfam" id="PF08241"/>
    </source>
</evidence>
<evidence type="ECO:0000313" key="5">
    <source>
        <dbReference type="EMBL" id="PVH20456.1"/>
    </source>
</evidence>
<evidence type="ECO:0000256" key="3">
    <source>
        <dbReference type="ARBA" id="ARBA00022679"/>
    </source>
</evidence>
<dbReference type="PANTHER" id="PTHR44942:SF4">
    <property type="entry name" value="METHYLTRANSFERASE TYPE 11 DOMAIN-CONTAINING PROTEIN"/>
    <property type="match status" value="1"/>
</dbReference>
<dbReference type="GO" id="GO:0032259">
    <property type="term" value="P:methylation"/>
    <property type="evidence" value="ECO:0007669"/>
    <property type="project" value="UniProtKB-KW"/>
</dbReference>
<dbReference type="InterPro" id="IPR013216">
    <property type="entry name" value="Methyltransf_11"/>
</dbReference>
<gene>
    <name evidence="5" type="ORF">CXQ85_002247</name>
</gene>
<dbReference type="Gene3D" id="3.40.50.150">
    <property type="entry name" value="Vaccinia Virus protein VP39"/>
    <property type="match status" value="1"/>
</dbReference>
<keyword evidence="3" id="KW-0808">Transferase</keyword>
<dbReference type="Proteomes" id="UP000244309">
    <property type="component" value="Unassembled WGS sequence"/>
</dbReference>
<dbReference type="SUPFAM" id="SSF53335">
    <property type="entry name" value="S-adenosyl-L-methionine-dependent methyltransferases"/>
    <property type="match status" value="1"/>
</dbReference>
<keyword evidence="2" id="KW-0489">Methyltransferase</keyword>
<dbReference type="STRING" id="45357.A0A2V1ASG4"/>
<sequence>MTTFAKAGFRSLNYDSFRPHYPSSFYDILAKYVGSKDIDKTIDLGCGTAVATYPLLNISKYVYGTDLSPTMIKTANDKKEERLKQMGITDSSRIEFGVSAVEDLKVEEASYDLITAAQCIHWFKDFDSFFKSAAKYLKPKGVLAYWYYIDPVFIGFQGPSDESKSKEEIFETANKIYKKYAYEDPNWFGQYWEQPGRNILRDTLVEVDQSIPKDLFEDIKIKKRNFGIGNDFDEEDLQIKKVQVPLIAFVKYVSTFGAVHNYAEAHGEGSIEKFEESILQDFEMELGWDREKTTVDYAWNTGYTFMRKK</sequence>
<dbReference type="OrthoDB" id="10027013at2759"/>
<dbReference type="VEuPathDB" id="FungiDB:CXQ85_002247"/>
<dbReference type="Pfam" id="PF08241">
    <property type="entry name" value="Methyltransf_11"/>
    <property type="match status" value="1"/>
</dbReference>
<reference evidence="5 6" key="1">
    <citation type="submission" date="2017-12" db="EMBL/GenBank/DDBJ databases">
        <title>Genome Sequence of a Multidrug-Resistant Candida haemulonii Isolate from a Patient with Chronic Leg Ulcers in Israel.</title>
        <authorList>
            <person name="Chow N.A."/>
            <person name="Gade L."/>
            <person name="Batra D."/>
            <person name="Rowe L.A."/>
            <person name="Ben-Ami R."/>
            <person name="Loparev V.N."/>
            <person name="Litvintseva A.P."/>
        </authorList>
    </citation>
    <scope>NUCLEOTIDE SEQUENCE [LARGE SCALE GENOMIC DNA]</scope>
    <source>
        <strain evidence="5 6">B11899</strain>
    </source>
</reference>